<dbReference type="Pfam" id="PF04279">
    <property type="entry name" value="IspA"/>
    <property type="match status" value="1"/>
</dbReference>
<dbReference type="AlphaFoldDB" id="A0A222E8Z1"/>
<keyword evidence="2 5" id="KW-0812">Transmembrane</keyword>
<reference evidence="6 7" key="1">
    <citation type="submission" date="2017-07" db="EMBL/GenBank/DDBJ databases">
        <title>Genome Sequence of Antarctobacter heliothermus Strain SMS3 Isolated from a culture of the Diatom Skeletonema marinoi.</title>
        <authorList>
            <person name="Topel M."/>
            <person name="Pinder M.I.M."/>
            <person name="Johansson O.N."/>
            <person name="Kourtchenko O."/>
            <person name="Godhe A."/>
            <person name="Clarke A.K."/>
        </authorList>
    </citation>
    <scope>NUCLEOTIDE SEQUENCE [LARGE SCALE GENOMIC DNA]</scope>
    <source>
        <strain evidence="6 7">SMS3</strain>
    </source>
</reference>
<comment type="similarity">
    <text evidence="5">Belongs to the YciB family.</text>
</comment>
<comment type="subcellular location">
    <subcellularLocation>
        <location evidence="5">Cell inner membrane</location>
        <topology evidence="5">Multi-pass membrane protein</topology>
    </subcellularLocation>
</comment>
<keyword evidence="5" id="KW-0997">Cell inner membrane</keyword>
<sequence>METRGMEKRQVNPMVKTALEFGPILAFFVAYLWLKDRTFVIGGTEYEGFIVVTAGFIPVFLLAMGALWWLTGHLSRMQLVTAVLIVVFGGLSVWLNDDRFFKMKPTLIYLLFGGALAIGLMRGESWLQLVMEGLIPLKHEGWMILTRRVMVLFLSLAVLNEVIWRTMSTDTWVYFKTFGLTAAVFLFFLFQGGLFKEHGSEETDSE</sequence>
<gene>
    <name evidence="5 6" type="primary">yciB</name>
    <name evidence="6" type="ORF">ANTHELSMS3_04076</name>
</gene>
<feature type="transmembrane region" description="Helical" evidence="5">
    <location>
        <begin position="14"/>
        <end position="34"/>
    </location>
</feature>
<feature type="transmembrane region" description="Helical" evidence="5">
    <location>
        <begin position="46"/>
        <end position="70"/>
    </location>
</feature>
<feature type="transmembrane region" description="Helical" evidence="5">
    <location>
        <begin position="171"/>
        <end position="190"/>
    </location>
</feature>
<name>A0A222E8Z1_9RHOB</name>
<organism evidence="6 7">
    <name type="scientific">Antarctobacter heliothermus</name>
    <dbReference type="NCBI Taxonomy" id="74033"/>
    <lineage>
        <taxon>Bacteria</taxon>
        <taxon>Pseudomonadati</taxon>
        <taxon>Pseudomonadota</taxon>
        <taxon>Alphaproteobacteria</taxon>
        <taxon>Rhodobacterales</taxon>
        <taxon>Roseobacteraceae</taxon>
        <taxon>Antarctobacter</taxon>
    </lineage>
</organism>
<keyword evidence="3 5" id="KW-1133">Transmembrane helix</keyword>
<keyword evidence="1 5" id="KW-1003">Cell membrane</keyword>
<evidence type="ECO:0000256" key="5">
    <source>
        <dbReference type="HAMAP-Rule" id="MF_00189"/>
    </source>
</evidence>
<dbReference type="InterPro" id="IPR006008">
    <property type="entry name" value="YciB"/>
</dbReference>
<proteinExistence type="inferred from homology"/>
<protein>
    <recommendedName>
        <fullName evidence="5">Inner membrane-spanning protein YciB</fullName>
    </recommendedName>
</protein>
<evidence type="ECO:0000256" key="1">
    <source>
        <dbReference type="ARBA" id="ARBA00022475"/>
    </source>
</evidence>
<dbReference type="Proteomes" id="UP000203589">
    <property type="component" value="Chromosome"/>
</dbReference>
<evidence type="ECO:0000256" key="4">
    <source>
        <dbReference type="ARBA" id="ARBA00023136"/>
    </source>
</evidence>
<accession>A0A222E8Z1</accession>
<evidence type="ECO:0000313" key="6">
    <source>
        <dbReference type="EMBL" id="ASP22683.1"/>
    </source>
</evidence>
<dbReference type="PANTHER" id="PTHR36917">
    <property type="entry name" value="INTRACELLULAR SEPTATION PROTEIN A-RELATED"/>
    <property type="match status" value="1"/>
</dbReference>
<feature type="transmembrane region" description="Helical" evidence="5">
    <location>
        <begin position="141"/>
        <end position="159"/>
    </location>
</feature>
<dbReference type="HAMAP" id="MF_00189">
    <property type="entry name" value="YciB"/>
    <property type="match status" value="1"/>
</dbReference>
<feature type="transmembrane region" description="Helical" evidence="5">
    <location>
        <begin position="76"/>
        <end position="95"/>
    </location>
</feature>
<evidence type="ECO:0000313" key="7">
    <source>
        <dbReference type="Proteomes" id="UP000203589"/>
    </source>
</evidence>
<dbReference type="PANTHER" id="PTHR36917:SF1">
    <property type="entry name" value="INNER MEMBRANE-SPANNING PROTEIN YCIB"/>
    <property type="match status" value="1"/>
</dbReference>
<evidence type="ECO:0000256" key="2">
    <source>
        <dbReference type="ARBA" id="ARBA00022692"/>
    </source>
</evidence>
<feature type="transmembrane region" description="Helical" evidence="5">
    <location>
        <begin position="107"/>
        <end position="129"/>
    </location>
</feature>
<dbReference type="GO" id="GO:0005886">
    <property type="term" value="C:plasma membrane"/>
    <property type="evidence" value="ECO:0007669"/>
    <property type="project" value="UniProtKB-SubCell"/>
</dbReference>
<dbReference type="EMBL" id="CP022540">
    <property type="protein sequence ID" value="ASP22683.1"/>
    <property type="molecule type" value="Genomic_DNA"/>
</dbReference>
<keyword evidence="4 5" id="KW-0472">Membrane</keyword>
<comment type="function">
    <text evidence="5">Plays a role in cell envelope biogenesis, maintenance of cell envelope integrity and membrane homeostasis.</text>
</comment>
<keyword evidence="7" id="KW-1185">Reference proteome</keyword>
<dbReference type="KEGG" id="aht:ANTHELSMS3_04076"/>
<evidence type="ECO:0000256" key="3">
    <source>
        <dbReference type="ARBA" id="ARBA00022989"/>
    </source>
</evidence>